<dbReference type="Gene3D" id="3.40.50.1000">
    <property type="entry name" value="HAD superfamily/HAD-like"/>
    <property type="match status" value="1"/>
</dbReference>
<dbReference type="InterPro" id="IPR023198">
    <property type="entry name" value="PGP-like_dom2"/>
</dbReference>
<dbReference type="Pfam" id="PF13419">
    <property type="entry name" value="HAD_2"/>
    <property type="match status" value="1"/>
</dbReference>
<dbReference type="InterPro" id="IPR036412">
    <property type="entry name" value="HAD-like_sf"/>
</dbReference>
<protein>
    <submittedName>
        <fullName evidence="2">HAD family hydrolase</fullName>
    </submittedName>
</protein>
<evidence type="ECO:0000313" key="2">
    <source>
        <dbReference type="EMBL" id="RRJ65695.1"/>
    </source>
</evidence>
<keyword evidence="1 2" id="KW-0378">Hydrolase</keyword>
<sequence length="224" mass="26475">MKPFEVVSLDMFQTLVNVDSRIEQIWKPILVNTYTHEAADECGRLLLNYFFEHWEQMKETKLFFLMSDVYERSFGSLFRQMNMTYEAAAALKILFEEHTRSELYEDTSGFLNKILPNYKVCIVSDADEAMIPEFYKEYGMRILTSEHYRSYKNDENNTMFKELLQIYDTDPDKVIHIGDSVSDVVGAKREGIKACWLNRNKRVWNHEIEPDYVIESLSDLEVIL</sequence>
<dbReference type="SUPFAM" id="SSF56784">
    <property type="entry name" value="HAD-like"/>
    <property type="match status" value="1"/>
</dbReference>
<dbReference type="InterPro" id="IPR006439">
    <property type="entry name" value="HAD-SF_hydro_IA"/>
</dbReference>
<dbReference type="AlphaFoldDB" id="A0A3P3U5Z0"/>
<dbReference type="OrthoDB" id="264363at2"/>
<evidence type="ECO:0000256" key="1">
    <source>
        <dbReference type="ARBA" id="ARBA00022801"/>
    </source>
</evidence>
<dbReference type="Proteomes" id="UP000267017">
    <property type="component" value="Unassembled WGS sequence"/>
</dbReference>
<dbReference type="Gene3D" id="1.10.150.240">
    <property type="entry name" value="Putative phosphatase, domain 2"/>
    <property type="match status" value="1"/>
</dbReference>
<evidence type="ECO:0000313" key="3">
    <source>
        <dbReference type="Proteomes" id="UP000267017"/>
    </source>
</evidence>
<dbReference type="InterPro" id="IPR041492">
    <property type="entry name" value="HAD_2"/>
</dbReference>
<name>A0A3P3U5Z0_9BACL</name>
<dbReference type="GO" id="GO:0016787">
    <property type="term" value="F:hydrolase activity"/>
    <property type="evidence" value="ECO:0007669"/>
    <property type="project" value="UniProtKB-KW"/>
</dbReference>
<proteinExistence type="predicted"/>
<accession>A0A3P3U5Z0</accession>
<dbReference type="InterPro" id="IPR023214">
    <property type="entry name" value="HAD_sf"/>
</dbReference>
<dbReference type="EMBL" id="RRCN01000001">
    <property type="protein sequence ID" value="RRJ65695.1"/>
    <property type="molecule type" value="Genomic_DNA"/>
</dbReference>
<comment type="caution">
    <text evidence="2">The sequence shown here is derived from an EMBL/GenBank/DDBJ whole genome shotgun (WGS) entry which is preliminary data.</text>
</comment>
<dbReference type="RefSeq" id="WP_128633495.1">
    <property type="nucleotide sequence ID" value="NZ_RRCN01000001.1"/>
</dbReference>
<reference evidence="2 3" key="1">
    <citation type="submission" date="2018-11" db="EMBL/GenBank/DDBJ databases">
        <title>Genome sequencing of Paenibacillus sp. KCOM 3021 (= ChDC PVNT-B20).</title>
        <authorList>
            <person name="Kook J.-K."/>
            <person name="Park S.-N."/>
            <person name="Lim Y.K."/>
        </authorList>
    </citation>
    <scope>NUCLEOTIDE SEQUENCE [LARGE SCALE GENOMIC DNA]</scope>
    <source>
        <strain evidence="2 3">KCOM 3021</strain>
    </source>
</reference>
<gene>
    <name evidence="2" type="ORF">EHV15_24295</name>
</gene>
<dbReference type="PANTHER" id="PTHR43316">
    <property type="entry name" value="HYDROLASE, HALOACID DELAHOGENASE-RELATED"/>
    <property type="match status" value="1"/>
</dbReference>
<dbReference type="InterPro" id="IPR051540">
    <property type="entry name" value="S-2-haloacid_dehalogenase"/>
</dbReference>
<organism evidence="2 3">
    <name type="scientific">Paenibacillus oralis</name>
    <dbReference type="NCBI Taxonomy" id="2490856"/>
    <lineage>
        <taxon>Bacteria</taxon>
        <taxon>Bacillati</taxon>
        <taxon>Bacillota</taxon>
        <taxon>Bacilli</taxon>
        <taxon>Bacillales</taxon>
        <taxon>Paenibacillaceae</taxon>
        <taxon>Paenibacillus</taxon>
    </lineage>
</organism>
<dbReference type="NCBIfam" id="TIGR01549">
    <property type="entry name" value="HAD-SF-IA-v1"/>
    <property type="match status" value="1"/>
</dbReference>
<keyword evidence="3" id="KW-1185">Reference proteome</keyword>